<protein>
    <submittedName>
        <fullName evidence="2">Uncharacterized protein</fullName>
    </submittedName>
</protein>
<dbReference type="RefSeq" id="WP_216359843.1">
    <property type="nucleotide sequence ID" value="NZ_JACHXB010000005.1"/>
</dbReference>
<dbReference type="AlphaFoldDB" id="A0A285EH96"/>
<evidence type="ECO:0000313" key="2">
    <source>
        <dbReference type="EMBL" id="SNX98367.1"/>
    </source>
</evidence>
<keyword evidence="1" id="KW-0472">Membrane</keyword>
<accession>A0A285EH96</accession>
<gene>
    <name evidence="2" type="ORF">SAMN06893097_110150</name>
</gene>
<keyword evidence="1" id="KW-1133">Transmembrane helix</keyword>
<name>A0A285EH96_9ACTN</name>
<keyword evidence="3" id="KW-1185">Reference proteome</keyword>
<dbReference type="EMBL" id="OBDO01000010">
    <property type="protein sequence ID" value="SNX98367.1"/>
    <property type="molecule type" value="Genomic_DNA"/>
</dbReference>
<organism evidence="2 3">
    <name type="scientific">Geodermatophilus sabuli</name>
    <dbReference type="NCBI Taxonomy" id="1564158"/>
    <lineage>
        <taxon>Bacteria</taxon>
        <taxon>Bacillati</taxon>
        <taxon>Actinomycetota</taxon>
        <taxon>Actinomycetes</taxon>
        <taxon>Geodermatophilales</taxon>
        <taxon>Geodermatophilaceae</taxon>
        <taxon>Geodermatophilus</taxon>
    </lineage>
</organism>
<dbReference type="Proteomes" id="UP000219514">
    <property type="component" value="Unassembled WGS sequence"/>
</dbReference>
<keyword evidence="1" id="KW-0812">Transmembrane</keyword>
<sequence>MLDREPVPAAPLGPAAAPARQVFPCIIFALSFALLSAYMCRQVLAAVFPAPR</sequence>
<evidence type="ECO:0000256" key="1">
    <source>
        <dbReference type="SAM" id="Phobius"/>
    </source>
</evidence>
<reference evidence="2 3" key="1">
    <citation type="submission" date="2017-09" db="EMBL/GenBank/DDBJ databases">
        <authorList>
            <person name="Ehlers B."/>
            <person name="Leendertz F.H."/>
        </authorList>
    </citation>
    <scope>NUCLEOTIDE SEQUENCE [LARGE SCALE GENOMIC DNA]</scope>
    <source>
        <strain evidence="2 3">DSM 46844</strain>
    </source>
</reference>
<proteinExistence type="predicted"/>
<evidence type="ECO:0000313" key="3">
    <source>
        <dbReference type="Proteomes" id="UP000219514"/>
    </source>
</evidence>
<feature type="transmembrane region" description="Helical" evidence="1">
    <location>
        <begin position="21"/>
        <end position="40"/>
    </location>
</feature>